<evidence type="ECO:0000256" key="2">
    <source>
        <dbReference type="ARBA" id="ARBA00022622"/>
    </source>
</evidence>
<dbReference type="FunFam" id="1.20.58.1040:FF:000007">
    <property type="entry name" value="PLASMODESMATA CALLOSE-BINDING PROTEIN 2"/>
    <property type="match status" value="1"/>
</dbReference>
<evidence type="ECO:0000313" key="5">
    <source>
        <dbReference type="EMBL" id="CAI0452170.1"/>
    </source>
</evidence>
<keyword evidence="2" id="KW-0449">Lipoprotein</keyword>
<dbReference type="GO" id="GO:0009506">
    <property type="term" value="C:plasmodesma"/>
    <property type="evidence" value="ECO:0007669"/>
    <property type="project" value="UniProtKB-ARBA"/>
</dbReference>
<evidence type="ECO:0000313" key="6">
    <source>
        <dbReference type="Proteomes" id="UP001154282"/>
    </source>
</evidence>
<accession>A0AAV0N0U1</accession>
<dbReference type="GO" id="GO:0005886">
    <property type="term" value="C:plasma membrane"/>
    <property type="evidence" value="ECO:0007669"/>
    <property type="project" value="UniProtKB-SubCell"/>
</dbReference>
<keyword evidence="2" id="KW-0336">GPI-anchor</keyword>
<evidence type="ECO:0000256" key="3">
    <source>
        <dbReference type="ARBA" id="ARBA00022729"/>
    </source>
</evidence>
<protein>
    <recommendedName>
        <fullName evidence="4">X8 domain-containing protein</fullName>
    </recommendedName>
</protein>
<reference evidence="5" key="1">
    <citation type="submission" date="2022-08" db="EMBL/GenBank/DDBJ databases">
        <authorList>
            <person name="Gutierrez-Valencia J."/>
        </authorList>
    </citation>
    <scope>NUCLEOTIDE SEQUENCE</scope>
</reference>
<feature type="domain" description="X8" evidence="4">
    <location>
        <begin position="95"/>
        <end position="179"/>
    </location>
</feature>
<name>A0AAV0N0U1_9ROSI</name>
<comment type="caution">
    <text evidence="5">The sequence shown here is derived from an EMBL/GenBank/DDBJ whole genome shotgun (WGS) entry which is preliminary data.</text>
</comment>
<dbReference type="GO" id="GO:0098552">
    <property type="term" value="C:side of membrane"/>
    <property type="evidence" value="ECO:0007669"/>
    <property type="project" value="UniProtKB-KW"/>
</dbReference>
<dbReference type="Pfam" id="PF07983">
    <property type="entry name" value="X8"/>
    <property type="match status" value="1"/>
</dbReference>
<dbReference type="EMBL" id="CAMGYJ010000007">
    <property type="protein sequence ID" value="CAI0452170.1"/>
    <property type="molecule type" value="Genomic_DNA"/>
</dbReference>
<dbReference type="InterPro" id="IPR044788">
    <property type="entry name" value="X8_dom_prot"/>
</dbReference>
<comment type="subcellular location">
    <subcellularLocation>
        <location evidence="1">Cell membrane</location>
        <topology evidence="1">Lipid-anchor</topology>
        <topology evidence="1">GPI-anchor</topology>
    </subcellularLocation>
</comment>
<proteinExistence type="predicted"/>
<dbReference type="Gene3D" id="1.20.58.1040">
    <property type="match status" value="1"/>
</dbReference>
<evidence type="ECO:0000256" key="1">
    <source>
        <dbReference type="ARBA" id="ARBA00004609"/>
    </source>
</evidence>
<organism evidence="5 6">
    <name type="scientific">Linum tenue</name>
    <dbReference type="NCBI Taxonomy" id="586396"/>
    <lineage>
        <taxon>Eukaryota</taxon>
        <taxon>Viridiplantae</taxon>
        <taxon>Streptophyta</taxon>
        <taxon>Embryophyta</taxon>
        <taxon>Tracheophyta</taxon>
        <taxon>Spermatophyta</taxon>
        <taxon>Magnoliopsida</taxon>
        <taxon>eudicotyledons</taxon>
        <taxon>Gunneridae</taxon>
        <taxon>Pentapetalae</taxon>
        <taxon>rosids</taxon>
        <taxon>fabids</taxon>
        <taxon>Malpighiales</taxon>
        <taxon>Linaceae</taxon>
        <taxon>Linum</taxon>
    </lineage>
</organism>
<keyword evidence="6" id="KW-1185">Reference proteome</keyword>
<sequence>MFLSSTQQVQEQEEAELAFPSSTQQVLVRRHMVIPPTLRQQRPLAILQTHLQHQLRSPPQRLQPLLCQETSNPQLQQDQEVVVVEEEEEEEEGGQWCIASPSASETALQVALDYACGYGGADCSAIQSGASCYNPNTLRDHASYAFNDYYQKNPSPTSCAFGGAAQLTSTDPSNGSCRFSSSKGQPRTHKYHLYLQHESSSISTANIYAPNYYESANNDDAWYWRATSRVRRATRRIRWATNNIRCSRANRSSQHCNLLSIKPIDPLFSNWHSWVFHPHKPSVKASRSL</sequence>
<dbReference type="PANTHER" id="PTHR31044">
    <property type="entry name" value="BETA-1,3 GLUCANASE"/>
    <property type="match status" value="1"/>
</dbReference>
<dbReference type="InterPro" id="IPR012946">
    <property type="entry name" value="X8"/>
</dbReference>
<dbReference type="Proteomes" id="UP001154282">
    <property type="component" value="Unassembled WGS sequence"/>
</dbReference>
<dbReference type="SMART" id="SM00768">
    <property type="entry name" value="X8"/>
    <property type="match status" value="1"/>
</dbReference>
<keyword evidence="2" id="KW-0472">Membrane</keyword>
<gene>
    <name evidence="5" type="ORF">LITE_LOCUS31123</name>
</gene>
<dbReference type="AlphaFoldDB" id="A0AAV0N0U1"/>
<evidence type="ECO:0000259" key="4">
    <source>
        <dbReference type="SMART" id="SM00768"/>
    </source>
</evidence>
<keyword evidence="3" id="KW-0732">Signal</keyword>
<dbReference type="PANTHER" id="PTHR31044:SF132">
    <property type="entry name" value="BETA-1,3 GLUCANASE"/>
    <property type="match status" value="1"/>
</dbReference>
<keyword evidence="2" id="KW-0325">Glycoprotein</keyword>